<evidence type="ECO:0000256" key="1">
    <source>
        <dbReference type="SAM" id="Coils"/>
    </source>
</evidence>
<organism evidence="3 4">
    <name type="scientific">Stegodyphus mimosarum</name>
    <name type="common">African social velvet spider</name>
    <dbReference type="NCBI Taxonomy" id="407821"/>
    <lineage>
        <taxon>Eukaryota</taxon>
        <taxon>Metazoa</taxon>
        <taxon>Ecdysozoa</taxon>
        <taxon>Arthropoda</taxon>
        <taxon>Chelicerata</taxon>
        <taxon>Arachnida</taxon>
        <taxon>Araneae</taxon>
        <taxon>Araneomorphae</taxon>
        <taxon>Entelegynae</taxon>
        <taxon>Eresoidea</taxon>
        <taxon>Eresidae</taxon>
        <taxon>Stegodyphus</taxon>
    </lineage>
</organism>
<dbReference type="InterPro" id="IPR007483">
    <property type="entry name" value="Hamartin"/>
</dbReference>
<feature type="non-terminal residue" evidence="3">
    <location>
        <position position="745"/>
    </location>
</feature>
<dbReference type="OMA" id="MIERRRC"/>
<name>A0A087UVD3_STEMI</name>
<gene>
    <name evidence="3" type="ORF">X975_03954</name>
</gene>
<dbReference type="EMBL" id="KK121838">
    <property type="protein sequence ID" value="KFM81322.1"/>
    <property type="molecule type" value="Genomic_DNA"/>
</dbReference>
<feature type="compositionally biased region" description="Basic and acidic residues" evidence="2">
    <location>
        <begin position="356"/>
        <end position="378"/>
    </location>
</feature>
<dbReference type="SUPFAM" id="SSF48371">
    <property type="entry name" value="ARM repeat"/>
    <property type="match status" value="1"/>
</dbReference>
<dbReference type="InterPro" id="IPR016024">
    <property type="entry name" value="ARM-type_fold"/>
</dbReference>
<evidence type="ECO:0000313" key="4">
    <source>
        <dbReference type="Proteomes" id="UP000054359"/>
    </source>
</evidence>
<dbReference type="GO" id="GO:0032007">
    <property type="term" value="P:negative regulation of TOR signaling"/>
    <property type="evidence" value="ECO:0007669"/>
    <property type="project" value="TreeGrafter"/>
</dbReference>
<dbReference type="AlphaFoldDB" id="A0A087UVD3"/>
<feature type="region of interest" description="Disordered" evidence="2">
    <location>
        <begin position="356"/>
        <end position="386"/>
    </location>
</feature>
<dbReference type="GO" id="GO:0008285">
    <property type="term" value="P:negative regulation of cell population proliferation"/>
    <property type="evidence" value="ECO:0007669"/>
    <property type="project" value="TreeGrafter"/>
</dbReference>
<feature type="coiled-coil region" evidence="1">
    <location>
        <begin position="689"/>
        <end position="744"/>
    </location>
</feature>
<dbReference type="OrthoDB" id="6022054at2759"/>
<dbReference type="STRING" id="407821.A0A087UVD3"/>
<dbReference type="Proteomes" id="UP000054359">
    <property type="component" value="Unassembled WGS sequence"/>
</dbReference>
<keyword evidence="1" id="KW-0175">Coiled coil</keyword>
<protein>
    <submittedName>
        <fullName evidence="3">Hamartin</fullName>
    </submittedName>
</protein>
<feature type="compositionally biased region" description="Polar residues" evidence="2">
    <location>
        <begin position="450"/>
        <end position="462"/>
    </location>
</feature>
<sequence>MRTFQEHLFDKINELMKNESTRYQALQLLCNLVYNQPSWLHRIANHKVISTLLQVLKTDISAPNLMSGIFCLICLLPMIPSQFGPFLNETFDIFSRLAAWNIRKPNSVQDIYMLHLQVGVYSLFHHLYGMFPCNFLAYLRSYYGGRDGNEETFRIFSLVIKPLLECVRLHPLLVTASKETELSPSRWKKMAYHDIIVDCASVFIDSSEGSLEGLRPKKQQFDSVAFGQNGTSNQDTINLESLCSRSNSLSMNVDSGSLVKVAMNSNEDTMWSPSHACGFSTPEASSAISPAPTKSICKWEAKSFNTQLSMDSNVLLDFAVEAKPEVLKEERESFVVPEKEKAVQKIISEDFKNVETDHELSTEDSTVSKHIESKEETPNTHYNQSFEQESILPGVEAKEDDLDKEVCDLTSNQNSPQKSCDVEARQNTPFCCTTQNLTDEPDNLHKTETSTRPNSLTKSNTSEDNDEMPSLQDIDMDAFVPTFSRYRYFSHCGPPPDIPSQASRRKTYRSRSCPANFCPTVLPPSSVALTGNECPKSDATQPSCSNEDSTSTYASLNESSSVISKDRIATYNDLIPMALNFLSNANKPGDFSYNYCYRNSFLNTLSPPGLLDHYIQLGSVTYLSHLNSIPITSTINTDWTHFGGKAPPDEIAILRNQILLLHNQLLFERHRKNVHSERNRRILGRAKKCKMQEENIVALKQKITLLEKDNQDLKKELAYQLKLYQQLRIEKQQIENELNSHITKT</sequence>
<evidence type="ECO:0000256" key="2">
    <source>
        <dbReference type="SAM" id="MobiDB-lite"/>
    </source>
</evidence>
<dbReference type="PANTHER" id="PTHR15154">
    <property type="entry name" value="HAMARTIN"/>
    <property type="match status" value="1"/>
</dbReference>
<accession>A0A087UVD3</accession>
<evidence type="ECO:0000313" key="3">
    <source>
        <dbReference type="EMBL" id="KFM81322.1"/>
    </source>
</evidence>
<dbReference type="GO" id="GO:0051726">
    <property type="term" value="P:regulation of cell cycle"/>
    <property type="evidence" value="ECO:0007669"/>
    <property type="project" value="TreeGrafter"/>
</dbReference>
<proteinExistence type="predicted"/>
<feature type="region of interest" description="Disordered" evidence="2">
    <location>
        <begin position="437"/>
        <end position="469"/>
    </location>
</feature>
<reference evidence="3 4" key="1">
    <citation type="submission" date="2013-11" db="EMBL/GenBank/DDBJ databases">
        <title>Genome sequencing of Stegodyphus mimosarum.</title>
        <authorList>
            <person name="Bechsgaard J."/>
        </authorList>
    </citation>
    <scope>NUCLEOTIDE SEQUENCE [LARGE SCALE GENOMIC DNA]</scope>
</reference>
<dbReference type="GO" id="GO:0033596">
    <property type="term" value="C:TSC1-TSC2 complex"/>
    <property type="evidence" value="ECO:0007669"/>
    <property type="project" value="TreeGrafter"/>
</dbReference>
<keyword evidence="4" id="KW-1185">Reference proteome</keyword>
<dbReference type="Pfam" id="PF04388">
    <property type="entry name" value="Hamartin"/>
    <property type="match status" value="1"/>
</dbReference>
<dbReference type="PANTHER" id="PTHR15154:SF2">
    <property type="entry name" value="HAMARTIN"/>
    <property type="match status" value="1"/>
</dbReference>